<dbReference type="AlphaFoldDB" id="A0A1P8WA72"/>
<reference evidence="1 2" key="1">
    <citation type="journal article" date="2016" name="Front. Microbiol.">
        <title>Fuerstia marisgermanicae gen. nov., sp. nov., an Unusual Member of the Phylum Planctomycetes from the German Wadden Sea.</title>
        <authorList>
            <person name="Kohn T."/>
            <person name="Heuer A."/>
            <person name="Jogler M."/>
            <person name="Vollmers J."/>
            <person name="Boedeker C."/>
            <person name="Bunk B."/>
            <person name="Rast P."/>
            <person name="Borchert D."/>
            <person name="Glockner I."/>
            <person name="Freese H.M."/>
            <person name="Klenk H.P."/>
            <person name="Overmann J."/>
            <person name="Kaster A.K."/>
            <person name="Rohde M."/>
            <person name="Wiegand S."/>
            <person name="Jogler C."/>
        </authorList>
    </citation>
    <scope>NUCLEOTIDE SEQUENCE [LARGE SCALE GENOMIC DNA]</scope>
    <source>
        <strain evidence="1 2">NH11</strain>
    </source>
</reference>
<evidence type="ECO:0000313" key="2">
    <source>
        <dbReference type="Proteomes" id="UP000187735"/>
    </source>
</evidence>
<evidence type="ECO:0000313" key="1">
    <source>
        <dbReference type="EMBL" id="APZ90924.1"/>
    </source>
</evidence>
<accession>A0A1P8WA72</accession>
<dbReference type="STRING" id="1891926.Fuma_00508"/>
<dbReference type="RefSeq" id="WP_077022750.1">
    <property type="nucleotide sequence ID" value="NZ_CP017641.1"/>
</dbReference>
<dbReference type="EMBL" id="CP017641">
    <property type="protein sequence ID" value="APZ90924.1"/>
    <property type="molecule type" value="Genomic_DNA"/>
</dbReference>
<dbReference type="Proteomes" id="UP000187735">
    <property type="component" value="Chromosome"/>
</dbReference>
<keyword evidence="2" id="KW-1185">Reference proteome</keyword>
<protein>
    <submittedName>
        <fullName evidence="1">Uncharacterized protein</fullName>
    </submittedName>
</protein>
<name>A0A1P8WA72_9PLAN</name>
<sequence length="472" mass="54315">MKRFIQTILMLWISANVLGQDIRQAKVEQFEVRLKSHADAFRNWVDNQLDLTPEQKAKLEELVAAELQNSSDRRRKAGVVRSFRSLPSTTPIWFTLSRNIENFLCNAWMRSQIPEMLSDQQQIAWHDATTERQRWTLSVNSNFVIAVLDDLIFLSDRQRDSMSEAVRLVTDESRRKRLELESGIFRFPPESSILPTAQRYLFLSGPPRDVLNSGQKRILYGHSTRVVGGGRPNTRVPLPIDAVDEKRIKEVIVEFRDKHLPDFAEYVEERVAVMHEELALTESQQRHLVVAGRGATKQCLFQWQTITIDNLLQMGKQIQGLNRPGMGTIARKVYGPSVRVIELELIWQHAITEITSSIDVQRKRPFRRTAIVEYVTAMLDKELWLSPDQREPLAALVDASFPPAINIEQPQARELGLLVTPLFRIPDDELAPVLRESQRRAWKSLQAEFKRRGDHVVLPLKDGSEVLFHVTP</sequence>
<organism evidence="1 2">
    <name type="scientific">Fuerstiella marisgermanici</name>
    <dbReference type="NCBI Taxonomy" id="1891926"/>
    <lineage>
        <taxon>Bacteria</taxon>
        <taxon>Pseudomonadati</taxon>
        <taxon>Planctomycetota</taxon>
        <taxon>Planctomycetia</taxon>
        <taxon>Planctomycetales</taxon>
        <taxon>Planctomycetaceae</taxon>
        <taxon>Fuerstiella</taxon>
    </lineage>
</organism>
<dbReference type="KEGG" id="fmr:Fuma_00508"/>
<proteinExistence type="predicted"/>
<gene>
    <name evidence="1" type="ORF">Fuma_00508</name>
</gene>